<sequence>MATLSLFIATFELFLLHWLSKFRRESIAAQHKVQTFIEMVTVLKNKHRTYAIKVSRSKRHSITFEHLSGKFLMPMATAAKGLAVSRSTLKLRCRELGIPVWPYRKLSSLEKLIDRVVELSHPGFQFVVSNIRREIEAIKMDPSLKIKDEIEHLRQAMYDLKYKKRRNSRVAD</sequence>
<evidence type="ECO:0000256" key="3">
    <source>
        <dbReference type="ARBA" id="ARBA00023054"/>
    </source>
</evidence>
<evidence type="ECO:0000313" key="9">
    <source>
        <dbReference type="EMBL" id="KAJ4769932.1"/>
    </source>
</evidence>
<evidence type="ECO:0000259" key="8">
    <source>
        <dbReference type="PROSITE" id="PS51519"/>
    </source>
</evidence>
<keyword evidence="10" id="KW-1185">Reference proteome</keyword>
<gene>
    <name evidence="9" type="ORF">LUZ62_054189</name>
</gene>
<keyword evidence="2" id="KW-0805">Transcription regulation</keyword>
<dbReference type="PANTHER" id="PTHR46373">
    <property type="entry name" value="PROTEIN RKD4"/>
    <property type="match status" value="1"/>
</dbReference>
<feature type="signal peptide" evidence="7">
    <location>
        <begin position="1"/>
        <end position="28"/>
    </location>
</feature>
<comment type="function">
    <text evidence="1">Putative transcription factor.</text>
</comment>
<name>A0AAV8DTU4_9POAL</name>
<feature type="chain" id="PRO_5043574815" evidence="7">
    <location>
        <begin position="29"/>
        <end position="172"/>
    </location>
</feature>
<keyword evidence="7" id="KW-0732">Signal</keyword>
<dbReference type="EMBL" id="JAMFTS010000003">
    <property type="protein sequence ID" value="KAJ4769932.1"/>
    <property type="molecule type" value="Genomic_DNA"/>
</dbReference>
<feature type="domain" description="RWP-RK" evidence="8">
    <location>
        <begin position="47"/>
        <end position="134"/>
    </location>
</feature>
<keyword evidence="4" id="KW-0238">DNA-binding</keyword>
<evidence type="ECO:0000256" key="6">
    <source>
        <dbReference type="ARBA" id="ARBA00023242"/>
    </source>
</evidence>
<accession>A0AAV8DTU4</accession>
<dbReference type="Pfam" id="PF02042">
    <property type="entry name" value="RWP-RK"/>
    <property type="match status" value="1"/>
</dbReference>
<dbReference type="GO" id="GO:0003700">
    <property type="term" value="F:DNA-binding transcription factor activity"/>
    <property type="evidence" value="ECO:0007669"/>
    <property type="project" value="InterPro"/>
</dbReference>
<dbReference type="GO" id="GO:0003677">
    <property type="term" value="F:DNA binding"/>
    <property type="evidence" value="ECO:0007669"/>
    <property type="project" value="UniProtKB-KW"/>
</dbReference>
<reference evidence="9" key="1">
    <citation type="submission" date="2022-08" db="EMBL/GenBank/DDBJ databases">
        <authorList>
            <person name="Marques A."/>
        </authorList>
    </citation>
    <scope>NUCLEOTIDE SEQUENCE</scope>
    <source>
        <strain evidence="9">RhyPub2mFocal</strain>
        <tissue evidence="9">Leaves</tissue>
    </source>
</reference>
<evidence type="ECO:0000313" key="10">
    <source>
        <dbReference type="Proteomes" id="UP001140206"/>
    </source>
</evidence>
<dbReference type="AlphaFoldDB" id="A0AAV8DTU4"/>
<evidence type="ECO:0000256" key="2">
    <source>
        <dbReference type="ARBA" id="ARBA00023015"/>
    </source>
</evidence>
<dbReference type="InterPro" id="IPR044607">
    <property type="entry name" value="RKD-like"/>
</dbReference>
<evidence type="ECO:0000256" key="7">
    <source>
        <dbReference type="SAM" id="SignalP"/>
    </source>
</evidence>
<evidence type="ECO:0000256" key="4">
    <source>
        <dbReference type="ARBA" id="ARBA00023125"/>
    </source>
</evidence>
<keyword evidence="6" id="KW-0539">Nucleus</keyword>
<evidence type="ECO:0000256" key="5">
    <source>
        <dbReference type="ARBA" id="ARBA00023163"/>
    </source>
</evidence>
<organism evidence="9 10">
    <name type="scientific">Rhynchospora pubera</name>
    <dbReference type="NCBI Taxonomy" id="906938"/>
    <lineage>
        <taxon>Eukaryota</taxon>
        <taxon>Viridiplantae</taxon>
        <taxon>Streptophyta</taxon>
        <taxon>Embryophyta</taxon>
        <taxon>Tracheophyta</taxon>
        <taxon>Spermatophyta</taxon>
        <taxon>Magnoliopsida</taxon>
        <taxon>Liliopsida</taxon>
        <taxon>Poales</taxon>
        <taxon>Cyperaceae</taxon>
        <taxon>Cyperoideae</taxon>
        <taxon>Rhynchosporeae</taxon>
        <taxon>Rhynchospora</taxon>
    </lineage>
</organism>
<proteinExistence type="predicted"/>
<dbReference type="PANTHER" id="PTHR46373:SF31">
    <property type="entry name" value="RWP-RK DOMAIN-CONTAINING PROTEIN"/>
    <property type="match status" value="1"/>
</dbReference>
<evidence type="ECO:0000256" key="1">
    <source>
        <dbReference type="ARBA" id="ARBA00004049"/>
    </source>
</evidence>
<dbReference type="PROSITE" id="PS51519">
    <property type="entry name" value="RWP_RK"/>
    <property type="match status" value="1"/>
</dbReference>
<dbReference type="Proteomes" id="UP001140206">
    <property type="component" value="Chromosome 3"/>
</dbReference>
<comment type="caution">
    <text evidence="9">The sequence shown here is derived from an EMBL/GenBank/DDBJ whole genome shotgun (WGS) entry which is preliminary data.</text>
</comment>
<keyword evidence="3" id="KW-0175">Coiled coil</keyword>
<keyword evidence="5" id="KW-0804">Transcription</keyword>
<protein>
    <submittedName>
        <fullName evidence="9">RWP-RK domain-containing protein</fullName>
    </submittedName>
</protein>
<dbReference type="InterPro" id="IPR003035">
    <property type="entry name" value="RWP-RK_dom"/>
</dbReference>